<protein>
    <recommendedName>
        <fullName evidence="3">DUF11 domain-containing protein</fullName>
    </recommendedName>
</protein>
<evidence type="ECO:0000313" key="1">
    <source>
        <dbReference type="EMBL" id="KKR32814.1"/>
    </source>
</evidence>
<evidence type="ECO:0008006" key="3">
    <source>
        <dbReference type="Google" id="ProtNLM"/>
    </source>
</evidence>
<accession>A0A0G0PXF2</accession>
<reference evidence="1 2" key="1">
    <citation type="journal article" date="2015" name="Nature">
        <title>rRNA introns, odd ribosomes, and small enigmatic genomes across a large radiation of phyla.</title>
        <authorList>
            <person name="Brown C.T."/>
            <person name="Hug L.A."/>
            <person name="Thomas B.C."/>
            <person name="Sharon I."/>
            <person name="Castelle C.J."/>
            <person name="Singh A."/>
            <person name="Wilkins M.J."/>
            <person name="Williams K.H."/>
            <person name="Banfield J.F."/>
        </authorList>
    </citation>
    <scope>NUCLEOTIDE SEQUENCE [LARGE SCALE GENOMIC DNA]</scope>
</reference>
<proteinExistence type="predicted"/>
<comment type="caution">
    <text evidence="1">The sequence shown here is derived from an EMBL/GenBank/DDBJ whole genome shotgun (WGS) entry which is preliminary data.</text>
</comment>
<dbReference type="AlphaFoldDB" id="A0A0G0PXF2"/>
<name>A0A0G0PXF2_9BACT</name>
<gene>
    <name evidence="1" type="ORF">UT64_C0022G0013</name>
</gene>
<organism evidence="1 2">
    <name type="scientific">Candidatus Falkowbacteria bacterium GW2011_GWF2_39_8</name>
    <dbReference type="NCBI Taxonomy" id="1618642"/>
    <lineage>
        <taxon>Bacteria</taxon>
        <taxon>Candidatus Falkowiibacteriota</taxon>
    </lineage>
</organism>
<dbReference type="Proteomes" id="UP000034137">
    <property type="component" value="Unassembled WGS sequence"/>
</dbReference>
<sequence>LPPTIGIPTNYWVVWSVENFGNDLTGTTMGAVLPDNVVWLDTKNLLSGSLHYFEAERKVMWTIDKIDKKGGENKARFEIAIMPTEKDLGKTISLLIDTKFRTRDVFCGQDIDLNLKDITTDLQYDMMAKGKSKVVNQ</sequence>
<evidence type="ECO:0000313" key="2">
    <source>
        <dbReference type="Proteomes" id="UP000034137"/>
    </source>
</evidence>
<feature type="non-terminal residue" evidence="1">
    <location>
        <position position="1"/>
    </location>
</feature>
<dbReference type="EMBL" id="LBXO01000022">
    <property type="protein sequence ID" value="KKR32814.1"/>
    <property type="molecule type" value="Genomic_DNA"/>
</dbReference>